<dbReference type="EMBL" id="BARV01030031">
    <property type="protein sequence ID" value="GAI36724.1"/>
    <property type="molecule type" value="Genomic_DNA"/>
</dbReference>
<evidence type="ECO:0000256" key="1">
    <source>
        <dbReference type="ARBA" id="ARBA00001947"/>
    </source>
</evidence>
<evidence type="ECO:0000256" key="3">
    <source>
        <dbReference type="ARBA" id="ARBA00022833"/>
    </source>
</evidence>
<protein>
    <recommendedName>
        <fullName evidence="4">Class II aldolase/adducin N-terminal domain-containing protein</fullName>
    </recommendedName>
</protein>
<dbReference type="GO" id="GO:0016832">
    <property type="term" value="F:aldehyde-lyase activity"/>
    <property type="evidence" value="ECO:0007669"/>
    <property type="project" value="TreeGrafter"/>
</dbReference>
<dbReference type="GO" id="GO:0005829">
    <property type="term" value="C:cytosol"/>
    <property type="evidence" value="ECO:0007669"/>
    <property type="project" value="TreeGrafter"/>
</dbReference>
<dbReference type="InterPro" id="IPR001303">
    <property type="entry name" value="Aldolase_II/adducin_N"/>
</dbReference>
<keyword evidence="3" id="KW-0862">Zinc</keyword>
<reference evidence="5" key="1">
    <citation type="journal article" date="2014" name="Front. Microbiol.">
        <title>High frequency of phylogenetically diverse reductive dehalogenase-homologous genes in deep subseafloor sedimentary metagenomes.</title>
        <authorList>
            <person name="Kawai M."/>
            <person name="Futagami T."/>
            <person name="Toyoda A."/>
            <person name="Takaki Y."/>
            <person name="Nishi S."/>
            <person name="Hori S."/>
            <person name="Arai W."/>
            <person name="Tsubouchi T."/>
            <person name="Morono Y."/>
            <person name="Uchiyama I."/>
            <person name="Ito T."/>
            <person name="Fujiyama A."/>
            <person name="Inagaki F."/>
            <person name="Takami H."/>
        </authorList>
    </citation>
    <scope>NUCLEOTIDE SEQUENCE</scope>
    <source>
        <strain evidence="5">Expedition CK06-06</strain>
    </source>
</reference>
<sequence>MAIKPSGVAYEELTPEMIVLVGIDGSIIEGDLNPSSDTKTHIVLYKNFPEIGGVVHTHSPYAVAWAQAQRAIPCLGTTHADYSPGEIPCTAIMSDEAIKGDYETETGNLIIETFKSYSYKHTPMVLVASHGPFTWGTTPEQAVYHSVILEYLAKMALDTLSINPDISPVRKSLINKHFNRKHGENSYYGQHNRREMK</sequence>
<dbReference type="GO" id="GO:0019323">
    <property type="term" value="P:pentose catabolic process"/>
    <property type="evidence" value="ECO:0007669"/>
    <property type="project" value="TreeGrafter"/>
</dbReference>
<dbReference type="Gene3D" id="3.40.225.10">
    <property type="entry name" value="Class II aldolase/adducin N-terminal domain"/>
    <property type="match status" value="1"/>
</dbReference>
<comment type="cofactor">
    <cofactor evidence="1">
        <name>Zn(2+)</name>
        <dbReference type="ChEBI" id="CHEBI:29105"/>
    </cofactor>
</comment>
<name>X1Q0I1_9ZZZZ</name>
<keyword evidence="2" id="KW-0479">Metal-binding</keyword>
<evidence type="ECO:0000259" key="4">
    <source>
        <dbReference type="SMART" id="SM01007"/>
    </source>
</evidence>
<dbReference type="PANTHER" id="PTHR22789:SF8">
    <property type="entry name" value="L-RIBULOSE-5-PHOSPHATE 4-EPIMERASE SGBE"/>
    <property type="match status" value="1"/>
</dbReference>
<dbReference type="GO" id="GO:0046872">
    <property type="term" value="F:metal ion binding"/>
    <property type="evidence" value="ECO:0007669"/>
    <property type="project" value="UniProtKB-KW"/>
</dbReference>
<dbReference type="SUPFAM" id="SSF53639">
    <property type="entry name" value="AraD/HMP-PK domain-like"/>
    <property type="match status" value="1"/>
</dbReference>
<dbReference type="InterPro" id="IPR036409">
    <property type="entry name" value="Aldolase_II/adducin_N_sf"/>
</dbReference>
<feature type="domain" description="Class II aldolase/adducin N-terminal" evidence="4">
    <location>
        <begin position="1"/>
        <end position="157"/>
    </location>
</feature>
<accession>X1Q0I1</accession>
<organism evidence="5">
    <name type="scientific">marine sediment metagenome</name>
    <dbReference type="NCBI Taxonomy" id="412755"/>
    <lineage>
        <taxon>unclassified sequences</taxon>
        <taxon>metagenomes</taxon>
        <taxon>ecological metagenomes</taxon>
    </lineage>
</organism>
<dbReference type="Pfam" id="PF00596">
    <property type="entry name" value="Aldolase_II"/>
    <property type="match status" value="1"/>
</dbReference>
<dbReference type="NCBIfam" id="NF006047">
    <property type="entry name" value="PRK08193.1"/>
    <property type="match status" value="1"/>
</dbReference>
<dbReference type="PANTHER" id="PTHR22789">
    <property type="entry name" value="FUCULOSE PHOSPHATE ALDOLASE"/>
    <property type="match status" value="1"/>
</dbReference>
<dbReference type="AlphaFoldDB" id="X1Q0I1"/>
<evidence type="ECO:0000256" key="2">
    <source>
        <dbReference type="ARBA" id="ARBA00022723"/>
    </source>
</evidence>
<comment type="caution">
    <text evidence="5">The sequence shown here is derived from an EMBL/GenBank/DDBJ whole genome shotgun (WGS) entry which is preliminary data.</text>
</comment>
<gene>
    <name evidence="5" type="ORF">S06H3_47768</name>
</gene>
<dbReference type="SMART" id="SM01007">
    <property type="entry name" value="Aldolase_II"/>
    <property type="match status" value="1"/>
</dbReference>
<proteinExistence type="predicted"/>
<dbReference type="InterPro" id="IPR050197">
    <property type="entry name" value="Aldolase_class_II_sugar_metab"/>
</dbReference>
<evidence type="ECO:0000313" key="5">
    <source>
        <dbReference type="EMBL" id="GAI36724.1"/>
    </source>
</evidence>